<dbReference type="InParanoid" id="A0A0U5JH56"/>
<dbReference type="Proteomes" id="UP000069902">
    <property type="component" value="Chromosome cPNK"/>
</dbReference>
<proteinExistence type="predicted"/>
<dbReference type="PATRIC" id="fig|389348.3.peg.2623"/>
<dbReference type="SUPFAM" id="SSF53383">
    <property type="entry name" value="PLP-dependent transferases"/>
    <property type="match status" value="1"/>
</dbReference>
<dbReference type="PANTHER" id="PTHR43510">
    <property type="entry name" value="AMINOTRANSFERASE FUNCTION, HYPOTHETICAL (EUROFUNG)"/>
    <property type="match status" value="1"/>
</dbReference>
<keyword evidence="2" id="KW-1185">Reference proteome</keyword>
<dbReference type="AlphaFoldDB" id="A0A0U5JH56"/>
<dbReference type="KEGG" id="pnl:PNK_2341"/>
<evidence type="ECO:0008006" key="3">
    <source>
        <dbReference type="Google" id="ProtNLM"/>
    </source>
</evidence>
<dbReference type="PANTHER" id="PTHR43510:SF1">
    <property type="entry name" value="AMINOTRANSFERASE FUNCTION, HYPOTHETICAL (EUROFUNG)"/>
    <property type="match status" value="1"/>
</dbReference>
<dbReference type="STRING" id="389348.PNK_2341"/>
<dbReference type="EMBL" id="LN879502">
    <property type="protein sequence ID" value="CUI17938.1"/>
    <property type="molecule type" value="Genomic_DNA"/>
</dbReference>
<reference evidence="2" key="1">
    <citation type="submission" date="2015-09" db="EMBL/GenBank/DDBJ databases">
        <authorList>
            <person name="Bertelli C."/>
        </authorList>
    </citation>
    <scope>NUCLEOTIDE SEQUENCE [LARGE SCALE GENOMIC DNA]</scope>
    <source>
        <strain evidence="2">KNic</strain>
    </source>
</reference>
<dbReference type="Gene3D" id="3.90.1150.10">
    <property type="entry name" value="Aspartate Aminotransferase, domain 1"/>
    <property type="match status" value="1"/>
</dbReference>
<dbReference type="InterPro" id="IPR015422">
    <property type="entry name" value="PyrdxlP-dep_Trfase_small"/>
</dbReference>
<gene>
    <name evidence="1" type="ORF">PNK_2341</name>
</gene>
<sequence>MLSNLALLDQFFEQYASLFSWVRPQGGCVGFPKLLTGELIDDFTKELVHEEGVLLMPGSIYKNTNNHFRIGFGRKNMPEALKRLERFMKRKHG</sequence>
<evidence type="ECO:0000313" key="2">
    <source>
        <dbReference type="Proteomes" id="UP000069902"/>
    </source>
</evidence>
<accession>A0A0U5JH56</accession>
<name>A0A0U5JH56_9BACT</name>
<protein>
    <recommendedName>
        <fullName evidence="3">Aminotransferase</fullName>
    </recommendedName>
</protein>
<organism evidence="1 2">
    <name type="scientific">Candidatus Protochlamydia naegleriophila</name>
    <dbReference type="NCBI Taxonomy" id="389348"/>
    <lineage>
        <taxon>Bacteria</taxon>
        <taxon>Pseudomonadati</taxon>
        <taxon>Chlamydiota</taxon>
        <taxon>Chlamydiia</taxon>
        <taxon>Parachlamydiales</taxon>
        <taxon>Parachlamydiaceae</taxon>
        <taxon>Candidatus Protochlamydia</taxon>
    </lineage>
</organism>
<dbReference type="InterPro" id="IPR015424">
    <property type="entry name" value="PyrdxlP-dep_Trfase"/>
</dbReference>
<evidence type="ECO:0000313" key="1">
    <source>
        <dbReference type="EMBL" id="CUI17938.1"/>
    </source>
</evidence>